<dbReference type="Pfam" id="PF03692">
    <property type="entry name" value="CxxCxxCC"/>
    <property type="match status" value="1"/>
</dbReference>
<evidence type="ECO:0000313" key="2">
    <source>
        <dbReference type="Proteomes" id="UP000593932"/>
    </source>
</evidence>
<gene>
    <name evidence="1" type="ORF">INQ42_06830</name>
</gene>
<reference evidence="1 2" key="1">
    <citation type="submission" date="2020-10" db="EMBL/GenBank/DDBJ databases">
        <title>complete genome sequencing of Lysobacter sp. H23M41.</title>
        <authorList>
            <person name="Bae J.-W."/>
            <person name="Lee S.-Y."/>
        </authorList>
    </citation>
    <scope>NUCLEOTIDE SEQUENCE [LARGE SCALE GENOMIC DNA]</scope>
    <source>
        <strain evidence="1 2">H23M41</strain>
    </source>
</reference>
<accession>A0A7S6UIS4</accession>
<evidence type="ECO:0000313" key="1">
    <source>
        <dbReference type="EMBL" id="QOW21024.1"/>
    </source>
</evidence>
<dbReference type="Proteomes" id="UP000593932">
    <property type="component" value="Chromosome"/>
</dbReference>
<proteinExistence type="predicted"/>
<dbReference type="InterPro" id="IPR005358">
    <property type="entry name" value="Puta_zinc/iron-chelating_dom"/>
</dbReference>
<sequence length="79" mass="9087">MPEDTEVPRHMIAHTAHGLPVMAHDEDGWCVAVDPTRMNCTIYAQRPGVCRAFQMGSRDCRDVREAYFHRYDEAELPPE</sequence>
<protein>
    <submittedName>
        <fullName evidence="1">YkgJ family cysteine cluster protein</fullName>
    </submittedName>
</protein>
<dbReference type="EMBL" id="CP063657">
    <property type="protein sequence ID" value="QOW21024.1"/>
    <property type="molecule type" value="Genomic_DNA"/>
</dbReference>
<keyword evidence="2" id="KW-1185">Reference proteome</keyword>
<organism evidence="1 2">
    <name type="scientific">Novilysobacter avium</name>
    <dbReference type="NCBI Taxonomy" id="2781023"/>
    <lineage>
        <taxon>Bacteria</taxon>
        <taxon>Pseudomonadati</taxon>
        <taxon>Pseudomonadota</taxon>
        <taxon>Gammaproteobacteria</taxon>
        <taxon>Lysobacterales</taxon>
        <taxon>Lysobacteraceae</taxon>
        <taxon>Novilysobacter</taxon>
    </lineage>
</organism>
<name>A0A7S6UIS4_9GAMM</name>